<sequence length="166" mass="17104">MYALPNLVILVNGAAEGETELTAFDNALRNAGIGDLNLIRVSSIVPPGARLAPMPRIPRGSLTPAAYAKAVSSCPGQRIAACVGAGITPEGGVLMEASGACSAAELEEKVRRMVEEAMHARGFVAYDLHLASAEHVVERVGSAVAAAVLWHDDRSEETGASKGGGK</sequence>
<evidence type="ECO:0000313" key="7">
    <source>
        <dbReference type="EMBL" id="BAL58093.1"/>
    </source>
</evidence>
<keyword evidence="4" id="KW-0456">Lyase</keyword>
<dbReference type="PANTHER" id="PTHR40438">
    <property type="entry name" value="PYRUVOYL-DEPENDENT ARGININE DECARBOXYLASE"/>
    <property type="match status" value="1"/>
</dbReference>
<dbReference type="GO" id="GO:0008792">
    <property type="term" value="F:arginine decarboxylase activity"/>
    <property type="evidence" value="ECO:0007669"/>
    <property type="project" value="UniProtKB-EC"/>
</dbReference>
<evidence type="ECO:0000256" key="4">
    <source>
        <dbReference type="ARBA" id="ARBA00023239"/>
    </source>
</evidence>
<dbReference type="SUPFAM" id="SSF56271">
    <property type="entry name" value="Pyruvoyl-dependent histidine and arginine decarboxylases"/>
    <property type="match status" value="1"/>
</dbReference>
<evidence type="ECO:0000256" key="2">
    <source>
        <dbReference type="ARBA" id="ARBA00012426"/>
    </source>
</evidence>
<keyword evidence="3" id="KW-0210">Decarboxylase</keyword>
<dbReference type="InterPro" id="IPR016105">
    <property type="entry name" value="Pyr-dep_his/arg-deCO2ase_sand"/>
</dbReference>
<evidence type="ECO:0000256" key="1">
    <source>
        <dbReference type="ARBA" id="ARBA00001928"/>
    </source>
</evidence>
<name>H5SPK7_9ZZZZ</name>
<dbReference type="SFLD" id="SFLDG01170">
    <property type="entry name" value="Pyruvoyl-dependent_arginine_de"/>
    <property type="match status" value="1"/>
</dbReference>
<evidence type="ECO:0000256" key="5">
    <source>
        <dbReference type="ARBA" id="ARBA00023317"/>
    </source>
</evidence>
<accession>H5SPK7</accession>
<dbReference type="EMBL" id="AP011793">
    <property type="protein sequence ID" value="BAL58093.1"/>
    <property type="molecule type" value="Genomic_DNA"/>
</dbReference>
<comment type="cofactor">
    <cofactor evidence="1">
        <name>pyruvate</name>
        <dbReference type="ChEBI" id="CHEBI:15361"/>
    </cofactor>
</comment>
<evidence type="ECO:0000256" key="3">
    <source>
        <dbReference type="ARBA" id="ARBA00022793"/>
    </source>
</evidence>
<dbReference type="NCBIfam" id="TIGR00286">
    <property type="entry name" value="pyruvoyl-dependent arginine decarboxylase"/>
    <property type="match status" value="1"/>
</dbReference>
<keyword evidence="5" id="KW-0670">Pyruvate</keyword>
<dbReference type="SFLD" id="SFLDS00055">
    <property type="entry name" value="Pyruvoyl-Dependent_Histidine/A"/>
    <property type="match status" value="1"/>
</dbReference>
<gene>
    <name evidence="7" type="ORF">HGMM_F54D01C20</name>
</gene>
<dbReference type="Gene3D" id="3.50.20.10">
    <property type="entry name" value="Pyruvoyl-Dependent Histidine Decarboxylase, subunit B"/>
    <property type="match status" value="1"/>
</dbReference>
<dbReference type="InterPro" id="IPR016104">
    <property type="entry name" value="Pyr-dep_his/arg-deCO2ase"/>
</dbReference>
<dbReference type="EC" id="4.1.1.19" evidence="2"/>
<organism evidence="7">
    <name type="scientific">uncultured prokaryote</name>
    <dbReference type="NCBI Taxonomy" id="198431"/>
    <lineage>
        <taxon>unclassified sequences</taxon>
        <taxon>environmental samples</taxon>
    </lineage>
</organism>
<reference evidence="7" key="1">
    <citation type="journal article" date="2005" name="Environ. Microbiol.">
        <title>Genetic and functional properties of uncultivated thermophilic crenarchaeotes from a subsurface gold mine as revealed by analysis of genome fragments.</title>
        <authorList>
            <person name="Nunoura T."/>
            <person name="Hirayama H."/>
            <person name="Takami H."/>
            <person name="Oida H."/>
            <person name="Nishi S."/>
            <person name="Shimamura S."/>
            <person name="Suzuki Y."/>
            <person name="Inagaki F."/>
            <person name="Takai K."/>
            <person name="Nealson K.H."/>
            <person name="Horikoshi K."/>
        </authorList>
    </citation>
    <scope>NUCLEOTIDE SEQUENCE</scope>
</reference>
<protein>
    <recommendedName>
        <fullName evidence="2">arginine decarboxylase</fullName>
        <ecNumber evidence="2">4.1.1.19</ecNumber>
    </recommendedName>
</protein>
<dbReference type="AlphaFoldDB" id="H5SPK7"/>
<dbReference type="GO" id="GO:0006527">
    <property type="term" value="P:L-arginine catabolic process"/>
    <property type="evidence" value="ECO:0007669"/>
    <property type="project" value="InterPro"/>
</dbReference>
<evidence type="ECO:0000256" key="6">
    <source>
        <dbReference type="ARBA" id="ARBA00049309"/>
    </source>
</evidence>
<proteinExistence type="predicted"/>
<reference evidence="7" key="2">
    <citation type="journal article" date="2012" name="PLoS ONE">
        <title>A Deeply Branching Thermophilic Bacterium with an Ancient Acetyl-CoA Pathway Dominates a Subsurface Ecosystem.</title>
        <authorList>
            <person name="Takami H."/>
            <person name="Noguchi H."/>
            <person name="Takaki Y."/>
            <person name="Uchiyama I."/>
            <person name="Toyoda A."/>
            <person name="Nishi S."/>
            <person name="Chee G.-J."/>
            <person name="Arai W."/>
            <person name="Nunoura T."/>
            <person name="Itoh T."/>
            <person name="Hattori M."/>
            <person name="Takai K."/>
        </authorList>
    </citation>
    <scope>NUCLEOTIDE SEQUENCE</scope>
</reference>
<dbReference type="PANTHER" id="PTHR40438:SF1">
    <property type="entry name" value="PYRUVOYL-DEPENDENT ARGININE DECARBOXYLASE"/>
    <property type="match status" value="1"/>
</dbReference>
<dbReference type="Gene3D" id="3.30.60.30">
    <property type="match status" value="1"/>
</dbReference>
<dbReference type="InterPro" id="IPR002724">
    <property type="entry name" value="Pyruvoyl-dep_arg_deCO2ase"/>
</dbReference>
<comment type="catalytic activity">
    <reaction evidence="6">
        <text>L-arginine + H(+) = agmatine + CO2</text>
        <dbReference type="Rhea" id="RHEA:17641"/>
        <dbReference type="ChEBI" id="CHEBI:15378"/>
        <dbReference type="ChEBI" id="CHEBI:16526"/>
        <dbReference type="ChEBI" id="CHEBI:32682"/>
        <dbReference type="ChEBI" id="CHEBI:58145"/>
        <dbReference type="EC" id="4.1.1.19"/>
    </reaction>
</comment>
<dbReference type="Pfam" id="PF01862">
    <property type="entry name" value="PvlArgDC"/>
    <property type="match status" value="1"/>
</dbReference>
<dbReference type="SFLD" id="SFLDF00471">
    <property type="entry name" value="Pyruvoyl-dependent_arginine_de"/>
    <property type="match status" value="1"/>
</dbReference>